<sequence length="204" mass="22755">MFEYIFMLYHSHGYLQNATASQASIEAAVLVSVFSSMLGYRSQSRAIMQETKHTLAVLSTLAGQEEKLVWTDWKYMTPLGCQFSDYSPLAASSLKMISLETISSKSYALVCLSIPVDLCSPFRFYYLGDFTKCTMGLHRSSGWSKSDHISMSGVCLLYLCTTYMDVSIPEERTTMPGVYIKPPSVGGDILASSYSGHALWCEFR</sequence>
<dbReference type="EMBL" id="JAUEDM010000003">
    <property type="protein sequence ID" value="KAK3322594.1"/>
    <property type="molecule type" value="Genomic_DNA"/>
</dbReference>
<proteinExistence type="predicted"/>
<evidence type="ECO:0000313" key="1">
    <source>
        <dbReference type="EMBL" id="KAK3322594.1"/>
    </source>
</evidence>
<accession>A0AAE0M970</accession>
<reference evidence="1" key="2">
    <citation type="submission" date="2023-06" db="EMBL/GenBank/DDBJ databases">
        <authorList>
            <consortium name="Lawrence Berkeley National Laboratory"/>
            <person name="Haridas S."/>
            <person name="Hensen N."/>
            <person name="Bonometti L."/>
            <person name="Westerberg I."/>
            <person name="Brannstrom I.O."/>
            <person name="Guillou S."/>
            <person name="Cros-Aarteil S."/>
            <person name="Calhoun S."/>
            <person name="Kuo A."/>
            <person name="Mondo S."/>
            <person name="Pangilinan J."/>
            <person name="Riley R."/>
            <person name="Labutti K."/>
            <person name="Andreopoulos B."/>
            <person name="Lipzen A."/>
            <person name="Chen C."/>
            <person name="Yanf M."/>
            <person name="Daum C."/>
            <person name="Ng V."/>
            <person name="Clum A."/>
            <person name="Steindorff A."/>
            <person name="Ohm R."/>
            <person name="Martin F."/>
            <person name="Silar P."/>
            <person name="Natvig D."/>
            <person name="Lalanne C."/>
            <person name="Gautier V."/>
            <person name="Ament-Velasquez S.L."/>
            <person name="Kruys A."/>
            <person name="Hutchinson M.I."/>
            <person name="Powell A.J."/>
            <person name="Barry K."/>
            <person name="Miller A.N."/>
            <person name="Grigoriev I.V."/>
            <person name="Debuchy R."/>
            <person name="Gladieux P."/>
            <person name="Thoren M.H."/>
            <person name="Johannesson H."/>
        </authorList>
    </citation>
    <scope>NUCLEOTIDE SEQUENCE</scope>
    <source>
        <strain evidence="1">CBS 118394</strain>
    </source>
</reference>
<organism evidence="1 2">
    <name type="scientific">Apodospora peruviana</name>
    <dbReference type="NCBI Taxonomy" id="516989"/>
    <lineage>
        <taxon>Eukaryota</taxon>
        <taxon>Fungi</taxon>
        <taxon>Dikarya</taxon>
        <taxon>Ascomycota</taxon>
        <taxon>Pezizomycotina</taxon>
        <taxon>Sordariomycetes</taxon>
        <taxon>Sordariomycetidae</taxon>
        <taxon>Sordariales</taxon>
        <taxon>Lasiosphaeriaceae</taxon>
        <taxon>Apodospora</taxon>
    </lineage>
</organism>
<gene>
    <name evidence="1" type="ORF">B0H66DRAFT_210107</name>
</gene>
<reference evidence="1" key="1">
    <citation type="journal article" date="2023" name="Mol. Phylogenet. Evol.">
        <title>Genome-scale phylogeny and comparative genomics of the fungal order Sordariales.</title>
        <authorList>
            <person name="Hensen N."/>
            <person name="Bonometti L."/>
            <person name="Westerberg I."/>
            <person name="Brannstrom I.O."/>
            <person name="Guillou S."/>
            <person name="Cros-Aarteil S."/>
            <person name="Calhoun S."/>
            <person name="Haridas S."/>
            <person name="Kuo A."/>
            <person name="Mondo S."/>
            <person name="Pangilinan J."/>
            <person name="Riley R."/>
            <person name="LaButti K."/>
            <person name="Andreopoulos B."/>
            <person name="Lipzen A."/>
            <person name="Chen C."/>
            <person name="Yan M."/>
            <person name="Daum C."/>
            <person name="Ng V."/>
            <person name="Clum A."/>
            <person name="Steindorff A."/>
            <person name="Ohm R.A."/>
            <person name="Martin F."/>
            <person name="Silar P."/>
            <person name="Natvig D.O."/>
            <person name="Lalanne C."/>
            <person name="Gautier V."/>
            <person name="Ament-Velasquez S.L."/>
            <person name="Kruys A."/>
            <person name="Hutchinson M.I."/>
            <person name="Powell A.J."/>
            <person name="Barry K."/>
            <person name="Miller A.N."/>
            <person name="Grigoriev I.V."/>
            <person name="Debuchy R."/>
            <person name="Gladieux P."/>
            <person name="Hiltunen Thoren M."/>
            <person name="Johannesson H."/>
        </authorList>
    </citation>
    <scope>NUCLEOTIDE SEQUENCE</scope>
    <source>
        <strain evidence="1">CBS 118394</strain>
    </source>
</reference>
<comment type="caution">
    <text evidence="1">The sequence shown here is derived from an EMBL/GenBank/DDBJ whole genome shotgun (WGS) entry which is preliminary data.</text>
</comment>
<name>A0AAE0M970_9PEZI</name>
<evidence type="ECO:0000313" key="2">
    <source>
        <dbReference type="Proteomes" id="UP001283341"/>
    </source>
</evidence>
<dbReference type="Proteomes" id="UP001283341">
    <property type="component" value="Unassembled WGS sequence"/>
</dbReference>
<protein>
    <submittedName>
        <fullName evidence="1">Uncharacterized protein</fullName>
    </submittedName>
</protein>
<keyword evidence="2" id="KW-1185">Reference proteome</keyword>
<dbReference type="AlphaFoldDB" id="A0AAE0M970"/>